<sequence>MTTEPQSQLRSQDQIDKRVPPEIWEQIFQHLYPSQLSRMSMVNSNLNKIVSSLSVWSRMFSVVYGPKKRLRTLRNMPESKSYMLYMCASSFHVCEGCLALVPFVFNPNMPANLQPVLADLPTLSKGEIIYLGEEINKGWMVWLASLMAP</sequence>
<evidence type="ECO:0000259" key="1">
    <source>
        <dbReference type="PROSITE" id="PS50181"/>
    </source>
</evidence>
<dbReference type="SUPFAM" id="SSF81383">
    <property type="entry name" value="F-box domain"/>
    <property type="match status" value="1"/>
</dbReference>
<dbReference type="AlphaFoldDB" id="A0A9P7XNB4"/>
<dbReference type="EMBL" id="JAHRHY010000018">
    <property type="protein sequence ID" value="KAG9062671.1"/>
    <property type="molecule type" value="Genomic_DNA"/>
</dbReference>
<dbReference type="Pfam" id="PF12937">
    <property type="entry name" value="F-box-like"/>
    <property type="match status" value="1"/>
</dbReference>
<feature type="domain" description="F-box" evidence="1">
    <location>
        <begin position="13"/>
        <end position="59"/>
    </location>
</feature>
<dbReference type="SMART" id="SM00256">
    <property type="entry name" value="FBOX"/>
    <property type="match status" value="1"/>
</dbReference>
<gene>
    <name evidence="2" type="ORF">KI688_004975</name>
</gene>
<comment type="caution">
    <text evidence="2">The sequence shown here is derived from an EMBL/GenBank/DDBJ whole genome shotgun (WGS) entry which is preliminary data.</text>
</comment>
<evidence type="ECO:0000313" key="3">
    <source>
        <dbReference type="Proteomes" id="UP000707451"/>
    </source>
</evidence>
<dbReference type="OrthoDB" id="2404831at2759"/>
<accession>A0A9P7XNB4</accession>
<evidence type="ECO:0000313" key="2">
    <source>
        <dbReference type="EMBL" id="KAG9062671.1"/>
    </source>
</evidence>
<dbReference type="InterPro" id="IPR001810">
    <property type="entry name" value="F-box_dom"/>
</dbReference>
<dbReference type="PROSITE" id="PS50181">
    <property type="entry name" value="FBOX"/>
    <property type="match status" value="1"/>
</dbReference>
<name>A0A9P7XNB4_9FUNG</name>
<organism evidence="2 3">
    <name type="scientific">Linnemannia hyalina</name>
    <dbReference type="NCBI Taxonomy" id="64524"/>
    <lineage>
        <taxon>Eukaryota</taxon>
        <taxon>Fungi</taxon>
        <taxon>Fungi incertae sedis</taxon>
        <taxon>Mucoromycota</taxon>
        <taxon>Mortierellomycotina</taxon>
        <taxon>Mortierellomycetes</taxon>
        <taxon>Mortierellales</taxon>
        <taxon>Mortierellaceae</taxon>
        <taxon>Linnemannia</taxon>
    </lineage>
</organism>
<keyword evidence="3" id="KW-1185">Reference proteome</keyword>
<proteinExistence type="predicted"/>
<reference evidence="2" key="1">
    <citation type="submission" date="2021-06" db="EMBL/GenBank/DDBJ databases">
        <title>Genome Sequence of Mortierella hyaline Strain SCG-10, a Cold-Adapted, Nitrate-Reducing Fungus Isolated from Soil in Minnesota, USA.</title>
        <authorList>
            <person name="Aldossari N."/>
        </authorList>
    </citation>
    <scope>NUCLEOTIDE SEQUENCE</scope>
    <source>
        <strain evidence="2">SCG-10</strain>
    </source>
</reference>
<dbReference type="InterPro" id="IPR036047">
    <property type="entry name" value="F-box-like_dom_sf"/>
</dbReference>
<dbReference type="Gene3D" id="1.20.1280.50">
    <property type="match status" value="1"/>
</dbReference>
<dbReference type="Proteomes" id="UP000707451">
    <property type="component" value="Unassembled WGS sequence"/>
</dbReference>
<protein>
    <recommendedName>
        <fullName evidence="1">F-box domain-containing protein</fullName>
    </recommendedName>
</protein>